<organism evidence="2 3">
    <name type="scientific">Dermatophagoides farinae</name>
    <name type="common">American house dust mite</name>
    <dbReference type="NCBI Taxonomy" id="6954"/>
    <lineage>
        <taxon>Eukaryota</taxon>
        <taxon>Metazoa</taxon>
        <taxon>Ecdysozoa</taxon>
        <taxon>Arthropoda</taxon>
        <taxon>Chelicerata</taxon>
        <taxon>Arachnida</taxon>
        <taxon>Acari</taxon>
        <taxon>Acariformes</taxon>
        <taxon>Sarcoptiformes</taxon>
        <taxon>Astigmata</taxon>
        <taxon>Psoroptidia</taxon>
        <taxon>Analgoidea</taxon>
        <taxon>Pyroglyphidae</taxon>
        <taxon>Dermatophagoidinae</taxon>
        <taxon>Dermatophagoides</taxon>
    </lineage>
</organism>
<gene>
    <name evidence="2" type="ORF">DERF_006936</name>
</gene>
<evidence type="ECO:0000313" key="3">
    <source>
        <dbReference type="Proteomes" id="UP000790347"/>
    </source>
</evidence>
<keyword evidence="3" id="KW-1185">Reference proteome</keyword>
<keyword evidence="1" id="KW-1133">Transmembrane helix</keyword>
<keyword evidence="1" id="KW-0812">Transmembrane</keyword>
<feature type="transmembrane region" description="Helical" evidence="1">
    <location>
        <begin position="39"/>
        <end position="59"/>
    </location>
</feature>
<keyword evidence="1" id="KW-0472">Membrane</keyword>
<sequence length="284" mass="32738">MGALLMTKVSIQIFIQSPWIIAMGALSMTKVSIQIFIKLSWIIAMGALLVTKVSIQIFIQSPRITGYKQTEVCLSYQLSIMLDSRNSKSNLTVRNRENDKSKLTRPVQDSKFTIDKMATSPTNSELVVLGWICHFLDSELVVLGHGFFKSYLYRINVNLSSECECGGIDLNLNNFIEKIQFAMSKFFVLKNHIKLQRFISNTKIGRIITIHNTKHPIHIELIKCNKHYLTLNLEKHNSSLKIIFNKSKKRNKRKNISVLQNDHIPKLNVKIIRKRIIFNIFVTF</sequence>
<evidence type="ECO:0000313" key="2">
    <source>
        <dbReference type="EMBL" id="KAH9516176.1"/>
    </source>
</evidence>
<comment type="caution">
    <text evidence="2">The sequence shown here is derived from an EMBL/GenBank/DDBJ whole genome shotgun (WGS) entry which is preliminary data.</text>
</comment>
<dbReference type="AlphaFoldDB" id="A0A922L348"/>
<accession>A0A922L348</accession>
<reference evidence="2" key="2">
    <citation type="journal article" date="2022" name="Res Sq">
        <title>Comparative Genomics Reveals Insights into the Divergent Evolution of Astigmatic Mites and Household Pest Adaptations.</title>
        <authorList>
            <person name="Xiong Q."/>
            <person name="Wan A.T.-Y."/>
            <person name="Liu X.-Y."/>
            <person name="Fung C.S.-H."/>
            <person name="Xiao X."/>
            <person name="Malainual N."/>
            <person name="Hou J."/>
            <person name="Wang L."/>
            <person name="Wang M."/>
            <person name="Yang K."/>
            <person name="Cui Y."/>
            <person name="Leung E."/>
            <person name="Nong W."/>
            <person name="Shin S.-K."/>
            <person name="Au S."/>
            <person name="Jeong K.Y."/>
            <person name="Chew F.T."/>
            <person name="Hui J."/>
            <person name="Leung T.F."/>
            <person name="Tungtrongchitr A."/>
            <person name="Zhong N."/>
            <person name="Liu Z."/>
            <person name="Tsui S."/>
        </authorList>
    </citation>
    <scope>NUCLEOTIDE SEQUENCE</scope>
    <source>
        <strain evidence="2">Derf</strain>
        <tissue evidence="2">Whole organism</tissue>
    </source>
</reference>
<proteinExistence type="predicted"/>
<reference evidence="2" key="1">
    <citation type="submission" date="2013-05" db="EMBL/GenBank/DDBJ databases">
        <authorList>
            <person name="Yim A.K.Y."/>
            <person name="Chan T.F."/>
            <person name="Ji K.M."/>
            <person name="Liu X.Y."/>
            <person name="Zhou J.W."/>
            <person name="Li R.Q."/>
            <person name="Yang K.Y."/>
            <person name="Li J."/>
            <person name="Li M."/>
            <person name="Law P.T.W."/>
            <person name="Wu Y.L."/>
            <person name="Cai Z.L."/>
            <person name="Qin H."/>
            <person name="Bao Y."/>
            <person name="Leung R.K.K."/>
            <person name="Ng P.K.S."/>
            <person name="Zou J."/>
            <person name="Zhong X.J."/>
            <person name="Ran P.X."/>
            <person name="Zhong N.S."/>
            <person name="Liu Z.G."/>
            <person name="Tsui S.K.W."/>
        </authorList>
    </citation>
    <scope>NUCLEOTIDE SEQUENCE</scope>
    <source>
        <strain evidence="2">Derf</strain>
        <tissue evidence="2">Whole organism</tissue>
    </source>
</reference>
<dbReference type="EMBL" id="ASGP02000003">
    <property type="protein sequence ID" value="KAH9516176.1"/>
    <property type="molecule type" value="Genomic_DNA"/>
</dbReference>
<name>A0A922L348_DERFA</name>
<dbReference type="Proteomes" id="UP000790347">
    <property type="component" value="Unassembled WGS sequence"/>
</dbReference>
<evidence type="ECO:0000256" key="1">
    <source>
        <dbReference type="SAM" id="Phobius"/>
    </source>
</evidence>
<protein>
    <submittedName>
        <fullName evidence="2">Uncharacterized protein</fullName>
    </submittedName>
</protein>
<feature type="non-terminal residue" evidence="2">
    <location>
        <position position="1"/>
    </location>
</feature>